<evidence type="ECO:0000313" key="3">
    <source>
        <dbReference type="Proteomes" id="UP001597010"/>
    </source>
</evidence>
<keyword evidence="3" id="KW-1185">Reference proteome</keyword>
<dbReference type="Proteomes" id="UP001597010">
    <property type="component" value="Unassembled WGS sequence"/>
</dbReference>
<proteinExistence type="predicted"/>
<dbReference type="InterPro" id="IPR005302">
    <property type="entry name" value="MoCF_Sase_C"/>
</dbReference>
<dbReference type="RefSeq" id="WP_377114925.1">
    <property type="nucleotide sequence ID" value="NZ_JBHTHZ010000005.1"/>
</dbReference>
<dbReference type="SUPFAM" id="SSF50800">
    <property type="entry name" value="PK beta-barrel domain-like"/>
    <property type="match status" value="1"/>
</dbReference>
<dbReference type="SUPFAM" id="SSF141673">
    <property type="entry name" value="MOSC N-terminal domain-like"/>
    <property type="match status" value="1"/>
</dbReference>
<evidence type="ECO:0000313" key="2">
    <source>
        <dbReference type="EMBL" id="MFD0794110.1"/>
    </source>
</evidence>
<protein>
    <submittedName>
        <fullName evidence="2">MOSC domain-containing protein</fullName>
    </submittedName>
</protein>
<accession>A0ABW3ATB4</accession>
<dbReference type="Pfam" id="PF03473">
    <property type="entry name" value="MOSC"/>
    <property type="match status" value="1"/>
</dbReference>
<gene>
    <name evidence="2" type="ORF">ACFQZX_10815</name>
</gene>
<organism evidence="2 3">
    <name type="scientific">Mucilaginibacter litoreus</name>
    <dbReference type="NCBI Taxonomy" id="1048221"/>
    <lineage>
        <taxon>Bacteria</taxon>
        <taxon>Pseudomonadati</taxon>
        <taxon>Bacteroidota</taxon>
        <taxon>Sphingobacteriia</taxon>
        <taxon>Sphingobacteriales</taxon>
        <taxon>Sphingobacteriaceae</taxon>
        <taxon>Mucilaginibacter</taxon>
    </lineage>
</organism>
<name>A0ABW3ATB4_9SPHI</name>
<dbReference type="EMBL" id="JBHTHZ010000005">
    <property type="protein sequence ID" value="MFD0794110.1"/>
    <property type="molecule type" value="Genomic_DNA"/>
</dbReference>
<comment type="caution">
    <text evidence="2">The sequence shown here is derived from an EMBL/GenBank/DDBJ whole genome shotgun (WGS) entry which is preliminary data.</text>
</comment>
<sequence>MLRVSQLIIYPIKSLGGIHLNNAKVTSRGLEHDRRWMLIDENHRFLSQREHAQLALYTVQLINEGLKVTFRPDGSSIVVPFRPIKNDFIEVSIWDDTCHGQLVSNEIDAWFTAGTGINCRLVYMPDNIERPTDPRYTEKGTITSFSDAYPALLIGEESLNDLNKRLTDPVLMNRFRPNIVFSGGEPYAEDLMKHISINGMDMYGVKLCARCVLTTIDQETAEKGKDPLKTLATYRRKGNKINFGQNLVLTGNGMLNVGDEITVISTHTEERFLMATNPLVT</sequence>
<dbReference type="PROSITE" id="PS51340">
    <property type="entry name" value="MOSC"/>
    <property type="match status" value="1"/>
</dbReference>
<dbReference type="PANTHER" id="PTHR14237:SF19">
    <property type="entry name" value="MITOCHONDRIAL AMIDOXIME REDUCING COMPONENT 1"/>
    <property type="match status" value="1"/>
</dbReference>
<reference evidence="3" key="1">
    <citation type="journal article" date="2019" name="Int. J. Syst. Evol. Microbiol.">
        <title>The Global Catalogue of Microorganisms (GCM) 10K type strain sequencing project: providing services to taxonomists for standard genome sequencing and annotation.</title>
        <authorList>
            <consortium name="The Broad Institute Genomics Platform"/>
            <consortium name="The Broad Institute Genome Sequencing Center for Infectious Disease"/>
            <person name="Wu L."/>
            <person name="Ma J."/>
        </authorList>
    </citation>
    <scope>NUCLEOTIDE SEQUENCE [LARGE SCALE GENOMIC DNA]</scope>
    <source>
        <strain evidence="3">CCUG 61484</strain>
    </source>
</reference>
<dbReference type="PANTHER" id="PTHR14237">
    <property type="entry name" value="MOLYBDOPTERIN COFACTOR SULFURASE MOSC"/>
    <property type="match status" value="1"/>
</dbReference>
<dbReference type="InterPro" id="IPR005303">
    <property type="entry name" value="MOCOS_middle"/>
</dbReference>
<dbReference type="Pfam" id="PF03476">
    <property type="entry name" value="MOSC_N"/>
    <property type="match status" value="1"/>
</dbReference>
<evidence type="ECO:0000259" key="1">
    <source>
        <dbReference type="PROSITE" id="PS51340"/>
    </source>
</evidence>
<dbReference type="InterPro" id="IPR011037">
    <property type="entry name" value="Pyrv_Knase-like_insert_dom_sf"/>
</dbReference>
<feature type="domain" description="MOSC" evidence="1">
    <location>
        <begin position="126"/>
        <end position="264"/>
    </location>
</feature>